<dbReference type="InterPro" id="IPR016965">
    <property type="entry name" value="Pase_PHOSPHO-typ"/>
</dbReference>
<evidence type="ECO:0000313" key="5">
    <source>
        <dbReference type="EMBL" id="MBS4537884.1"/>
    </source>
</evidence>
<proteinExistence type="predicted"/>
<dbReference type="NCBIfam" id="TIGR01488">
    <property type="entry name" value="HAD-SF-IB"/>
    <property type="match status" value="1"/>
</dbReference>
<dbReference type="InterPro" id="IPR023214">
    <property type="entry name" value="HAD_sf"/>
</dbReference>
<protein>
    <submittedName>
        <fullName evidence="5">MtnX-like HAD-IB family phosphatase</fullName>
        <ecNumber evidence="5">3.1.3.-</ecNumber>
    </submittedName>
</protein>
<keyword evidence="4" id="KW-0460">Magnesium</keyword>
<dbReference type="GO" id="GO:0016791">
    <property type="term" value="F:phosphatase activity"/>
    <property type="evidence" value="ECO:0007669"/>
    <property type="project" value="InterPro"/>
</dbReference>
<dbReference type="PANTHER" id="PTHR28181:SF2">
    <property type="entry name" value="PHOSPHORIC MONOESTER HYDROLASE"/>
    <property type="match status" value="1"/>
</dbReference>
<dbReference type="Proteomes" id="UP000724672">
    <property type="component" value="Unassembled WGS sequence"/>
</dbReference>
<accession>A0A942URE9</accession>
<dbReference type="Gene3D" id="3.90.1470.20">
    <property type="match status" value="1"/>
</dbReference>
<dbReference type="SUPFAM" id="SSF56784">
    <property type="entry name" value="HAD-like"/>
    <property type="match status" value="1"/>
</dbReference>
<evidence type="ECO:0000313" key="6">
    <source>
        <dbReference type="Proteomes" id="UP000724672"/>
    </source>
</evidence>
<evidence type="ECO:0000256" key="3">
    <source>
        <dbReference type="ARBA" id="ARBA00022801"/>
    </source>
</evidence>
<evidence type="ECO:0000256" key="4">
    <source>
        <dbReference type="ARBA" id="ARBA00022842"/>
    </source>
</evidence>
<organism evidence="5 6">
    <name type="scientific">Anaeromonas frigoriresistens</name>
    <dbReference type="NCBI Taxonomy" id="2683708"/>
    <lineage>
        <taxon>Bacteria</taxon>
        <taxon>Bacillati</taxon>
        <taxon>Bacillota</taxon>
        <taxon>Tissierellia</taxon>
        <taxon>Tissierellales</taxon>
        <taxon>Thermohalobacteraceae</taxon>
        <taxon>Anaeromonas</taxon>
    </lineage>
</organism>
<sequence>MMKKFVFISDFDGTITKKDFYWHIIDKYMKEEGNNKYLEWKAGKLKDIDFLGHVFKNIDREENEIKKDILELEIDTYLHQFINFIQRRDGEFVILSAGASYYIETILEYFKLDDITIYSNKAIYKEKGLHYDVDPNHKYYSERYGIDKKKVVEDLKTKYKRVYYAGDSMPDYEPSLICDLRFATGKLIDIFKERDIEFHEFESFKDIEDILREKEV</sequence>
<dbReference type="InterPro" id="IPR006384">
    <property type="entry name" value="HAD_hydro_PyrdxlP_Pase-like"/>
</dbReference>
<keyword evidence="6" id="KW-1185">Reference proteome</keyword>
<dbReference type="InterPro" id="IPR050849">
    <property type="entry name" value="HAD-like_hydrolase_phosphatase"/>
</dbReference>
<dbReference type="PANTHER" id="PTHR28181">
    <property type="entry name" value="UPF0655 PROTEIN YCR015C"/>
    <property type="match status" value="1"/>
</dbReference>
<dbReference type="EC" id="3.1.3.-" evidence="5"/>
<dbReference type="NCBIfam" id="TIGR01489">
    <property type="entry name" value="DKMTPPase-SF"/>
    <property type="match status" value="1"/>
</dbReference>
<reference evidence="5" key="1">
    <citation type="submission" date="2019-12" db="EMBL/GenBank/DDBJ databases">
        <title>Clostridiaceae gen. nov. sp. nov., isolated from sediment in Xinjiang, China.</title>
        <authorList>
            <person name="Zhang R."/>
        </authorList>
    </citation>
    <scope>NUCLEOTIDE SEQUENCE</scope>
    <source>
        <strain evidence="5">D2Q-11</strain>
    </source>
</reference>
<evidence type="ECO:0000256" key="1">
    <source>
        <dbReference type="ARBA" id="ARBA00001946"/>
    </source>
</evidence>
<dbReference type="GO" id="GO:0046872">
    <property type="term" value="F:metal ion binding"/>
    <property type="evidence" value="ECO:0007669"/>
    <property type="project" value="UniProtKB-KW"/>
</dbReference>
<keyword evidence="3 5" id="KW-0378">Hydrolase</keyword>
<dbReference type="Pfam" id="PF06888">
    <property type="entry name" value="Put_Phosphatase"/>
    <property type="match status" value="1"/>
</dbReference>
<dbReference type="AlphaFoldDB" id="A0A942URE9"/>
<dbReference type="Gene3D" id="3.40.50.1000">
    <property type="entry name" value="HAD superfamily/HAD-like"/>
    <property type="match status" value="1"/>
</dbReference>
<evidence type="ECO:0000256" key="2">
    <source>
        <dbReference type="ARBA" id="ARBA00022723"/>
    </source>
</evidence>
<comment type="cofactor">
    <cofactor evidence="1">
        <name>Mg(2+)</name>
        <dbReference type="ChEBI" id="CHEBI:18420"/>
    </cofactor>
</comment>
<gene>
    <name evidence="5" type="ORF">GOQ27_05385</name>
</gene>
<name>A0A942URE9_9FIRM</name>
<comment type="caution">
    <text evidence="5">The sequence shown here is derived from an EMBL/GenBank/DDBJ whole genome shotgun (WGS) entry which is preliminary data.</text>
</comment>
<keyword evidence="2" id="KW-0479">Metal-binding</keyword>
<dbReference type="EMBL" id="WSFT01000023">
    <property type="protein sequence ID" value="MBS4537884.1"/>
    <property type="molecule type" value="Genomic_DNA"/>
</dbReference>
<dbReference type="InterPro" id="IPR036412">
    <property type="entry name" value="HAD-like_sf"/>
</dbReference>